<reference evidence="1 2" key="1">
    <citation type="submission" date="2018-01" db="EMBL/GenBank/DDBJ databases">
        <title>The whole genome sequencing and assembly of Fervidobacterium changbaicum CBS-1 strain.</title>
        <authorList>
            <person name="Kim J.-Y."/>
            <person name="Park M.-K."/>
            <person name="Yi H."/>
            <person name="Bahn Y.-S."/>
            <person name="Kim J.F."/>
            <person name="Lee D.-W."/>
        </authorList>
    </citation>
    <scope>NUCLEOTIDE SEQUENCE [LARGE SCALE GENOMIC DNA]</scope>
    <source>
        <strain evidence="1 2">CBS-1</strain>
    </source>
</reference>
<gene>
    <name evidence="1" type="ORF">CBS1_05335</name>
</gene>
<dbReference type="Proteomes" id="UP000288947">
    <property type="component" value="Chromosome"/>
</dbReference>
<accession>A0AAE6CDT0</accession>
<keyword evidence="2" id="KW-1185">Reference proteome</keyword>
<evidence type="ECO:0000313" key="1">
    <source>
        <dbReference type="EMBL" id="QAV33205.1"/>
    </source>
</evidence>
<dbReference type="EMBL" id="CP026721">
    <property type="protein sequence ID" value="QAV33205.1"/>
    <property type="molecule type" value="Genomic_DNA"/>
</dbReference>
<protein>
    <submittedName>
        <fullName evidence="1">Uncharacterized protein</fullName>
    </submittedName>
</protein>
<name>A0AAE6CDT0_9BACT</name>
<dbReference type="RefSeq" id="WP_090223230.1">
    <property type="nucleotide sequence ID" value="NZ_CP026721.1"/>
</dbReference>
<dbReference type="AlphaFoldDB" id="A0AAE6CDT0"/>
<proteinExistence type="predicted"/>
<evidence type="ECO:0000313" key="2">
    <source>
        <dbReference type="Proteomes" id="UP000288947"/>
    </source>
</evidence>
<organism evidence="1 2">
    <name type="scientific">Fervidobacterium changbaicum</name>
    <dbReference type="NCBI Taxonomy" id="310769"/>
    <lineage>
        <taxon>Bacteria</taxon>
        <taxon>Thermotogati</taxon>
        <taxon>Thermotogota</taxon>
        <taxon>Thermotogae</taxon>
        <taxon>Thermotogales</taxon>
        <taxon>Fervidobacteriaceae</taxon>
        <taxon>Fervidobacterium</taxon>
    </lineage>
</organism>
<sequence>MVGKVAKISVLLIFLFVAVSLLAQSVEPLPLYIQEYYKAYGRFPKPPDWVKVGTVFVYQEQVGTGTKGVDAYSTQGYNVKIVVGIDKNSGFVAGLQWRITFDLRGNIDFSSQIAQIQFAELESLAEFLSQIARVSPVGVEVQGGYLPDGGFYFAYASGDYYGFTRYNYTLSKEGVLVSSGFLENTSGTSSSVGQLDLIKITNVQFPISRLSQEILRNNYTYQGAIIEGMTGMIMTYFQVNINFDKQVSDGIYSFDSAAITNYTSSRSKVLGTDLIGPNYINPQLLKGEILSIPEIGLRWMVEGQGQMGGIQTGVYIQGVKIASYEYAQNGLLLQYIFRTSMGYQQGRIAR</sequence>